<comment type="similarity">
    <text evidence="1">Belongs to the recoverin family.</text>
</comment>
<keyword evidence="4" id="KW-0677">Repeat</keyword>
<gene>
    <name evidence="10" type="primary">RCVRN</name>
    <name evidence="10" type="synonym">rcvrn2</name>
</gene>
<evidence type="ECO:0000256" key="8">
    <source>
        <dbReference type="SAM" id="MobiDB-lite"/>
    </source>
</evidence>
<dbReference type="PANTHER" id="PTHR23055">
    <property type="entry name" value="CALCIUM BINDING PROTEINS"/>
    <property type="match status" value="1"/>
</dbReference>
<dbReference type="FunFam" id="1.10.238.10:FF:000009">
    <property type="entry name" value="Visinin-like protein 1"/>
    <property type="match status" value="1"/>
</dbReference>
<feature type="compositionally biased region" description="Polar residues" evidence="8">
    <location>
        <begin position="15"/>
        <end position="24"/>
    </location>
</feature>
<keyword evidence="3" id="KW-0479">Metal-binding</keyword>
<keyword evidence="11" id="KW-1185">Reference proteome</keyword>
<evidence type="ECO:0000256" key="2">
    <source>
        <dbReference type="ARBA" id="ARBA00022707"/>
    </source>
</evidence>
<reference evidence="10" key="3">
    <citation type="submission" date="2025-09" db="UniProtKB">
        <authorList>
            <consortium name="Ensembl"/>
        </authorList>
    </citation>
    <scope>IDENTIFICATION</scope>
</reference>
<dbReference type="PANTHER" id="PTHR23055:SF166">
    <property type="entry name" value="VISININ"/>
    <property type="match status" value="1"/>
</dbReference>
<dbReference type="GeneTree" id="ENSGT00940000159441"/>
<dbReference type="PROSITE" id="PS00018">
    <property type="entry name" value="EF_HAND_1"/>
    <property type="match status" value="2"/>
</dbReference>
<reference evidence="10" key="2">
    <citation type="submission" date="2025-08" db="UniProtKB">
        <authorList>
            <consortium name="Ensembl"/>
        </authorList>
    </citation>
    <scope>IDENTIFICATION</scope>
</reference>
<proteinExistence type="inferred from homology"/>
<name>A0A671Y3P8_SPAAU</name>
<keyword evidence="5" id="KW-0106">Calcium</keyword>
<dbReference type="InterPro" id="IPR018247">
    <property type="entry name" value="EF_Hand_1_Ca_BS"/>
</dbReference>
<dbReference type="PRINTS" id="PR00450">
    <property type="entry name" value="RECOVERIN"/>
</dbReference>
<evidence type="ECO:0000256" key="6">
    <source>
        <dbReference type="ARBA" id="ARBA00023288"/>
    </source>
</evidence>
<accession>A0A671Y3P8</accession>
<feature type="region of interest" description="Disordered" evidence="8">
    <location>
        <begin position="14"/>
        <end position="35"/>
    </location>
</feature>
<dbReference type="AlphaFoldDB" id="A0A671Y3P8"/>
<dbReference type="PROSITE" id="PS50222">
    <property type="entry name" value="EF_HAND_2"/>
    <property type="match status" value="2"/>
</dbReference>
<dbReference type="InParanoid" id="A0A671Y3P8"/>
<evidence type="ECO:0000256" key="5">
    <source>
        <dbReference type="ARBA" id="ARBA00022837"/>
    </source>
</evidence>
<evidence type="ECO:0000259" key="9">
    <source>
        <dbReference type="PROSITE" id="PS50222"/>
    </source>
</evidence>
<evidence type="ECO:0000313" key="10">
    <source>
        <dbReference type="Ensembl" id="ENSSAUP00010058170.1"/>
    </source>
</evidence>
<keyword evidence="2" id="KW-0519">Myristate</keyword>
<dbReference type="Pfam" id="PF13833">
    <property type="entry name" value="EF-hand_8"/>
    <property type="match status" value="1"/>
</dbReference>
<dbReference type="Gene3D" id="1.10.238.10">
    <property type="entry name" value="EF-hand"/>
    <property type="match status" value="2"/>
</dbReference>
<evidence type="ECO:0000256" key="3">
    <source>
        <dbReference type="ARBA" id="ARBA00022723"/>
    </source>
</evidence>
<keyword evidence="6" id="KW-0449">Lipoprotein</keyword>
<organism evidence="10 11">
    <name type="scientific">Sparus aurata</name>
    <name type="common">Gilthead sea bream</name>
    <dbReference type="NCBI Taxonomy" id="8175"/>
    <lineage>
        <taxon>Eukaryota</taxon>
        <taxon>Metazoa</taxon>
        <taxon>Chordata</taxon>
        <taxon>Craniata</taxon>
        <taxon>Vertebrata</taxon>
        <taxon>Euteleostomi</taxon>
        <taxon>Actinopterygii</taxon>
        <taxon>Neopterygii</taxon>
        <taxon>Teleostei</taxon>
        <taxon>Neoteleostei</taxon>
        <taxon>Acanthomorphata</taxon>
        <taxon>Eupercaria</taxon>
        <taxon>Spariformes</taxon>
        <taxon>Sparidae</taxon>
        <taxon>Sparus</taxon>
    </lineage>
</organism>
<dbReference type="Ensembl" id="ENSSAUT00010061065.1">
    <property type="protein sequence ID" value="ENSSAUP00010058170.1"/>
    <property type="gene ID" value="ENSSAUG00010023777.1"/>
</dbReference>
<evidence type="ECO:0000256" key="7">
    <source>
        <dbReference type="ARBA" id="ARBA00037437"/>
    </source>
</evidence>
<dbReference type="InterPro" id="IPR002048">
    <property type="entry name" value="EF_hand_dom"/>
</dbReference>
<dbReference type="GO" id="GO:0005509">
    <property type="term" value="F:calcium ion binding"/>
    <property type="evidence" value="ECO:0007669"/>
    <property type="project" value="InterPro"/>
</dbReference>
<dbReference type="Pfam" id="PF13499">
    <property type="entry name" value="EF-hand_7"/>
    <property type="match status" value="1"/>
</dbReference>
<dbReference type="InterPro" id="IPR028846">
    <property type="entry name" value="Recoverin"/>
</dbReference>
<dbReference type="SMART" id="SM00054">
    <property type="entry name" value="EFh"/>
    <property type="match status" value="2"/>
</dbReference>
<dbReference type="Proteomes" id="UP000472265">
    <property type="component" value="Chromosome 17"/>
</dbReference>
<reference evidence="10" key="1">
    <citation type="submission" date="2021-04" db="EMBL/GenBank/DDBJ databases">
        <authorList>
            <consortium name="Wellcome Sanger Institute Data Sharing"/>
        </authorList>
    </citation>
    <scope>NUCLEOTIDE SEQUENCE [LARGE SCALE GENOMIC DNA]</scope>
</reference>
<comment type="function">
    <text evidence="7">May be involved in the calcium-dependent regulation of rhodopsin phosphorylation. Binds three calcium ions.</text>
</comment>
<dbReference type="OMA" id="WAFFDKK"/>
<evidence type="ECO:0000256" key="1">
    <source>
        <dbReference type="ARBA" id="ARBA00006049"/>
    </source>
</evidence>
<dbReference type="CDD" id="cd00051">
    <property type="entry name" value="EFh"/>
    <property type="match status" value="1"/>
</dbReference>
<feature type="domain" description="EF-hand" evidence="9">
    <location>
        <begin position="110"/>
        <end position="145"/>
    </location>
</feature>
<protein>
    <submittedName>
        <fullName evidence="10">Recoverin 2</fullName>
    </submittedName>
</protein>
<dbReference type="GO" id="GO:0036368">
    <property type="term" value="P:cone photoresponse recovery"/>
    <property type="evidence" value="ECO:0007669"/>
    <property type="project" value="Ensembl"/>
</dbReference>
<dbReference type="InterPro" id="IPR011992">
    <property type="entry name" value="EF-hand-dom_pair"/>
</dbReference>
<feature type="domain" description="EF-hand" evidence="9">
    <location>
        <begin position="146"/>
        <end position="181"/>
    </location>
</feature>
<dbReference type="SUPFAM" id="SSF47473">
    <property type="entry name" value="EF-hand"/>
    <property type="match status" value="1"/>
</dbReference>
<evidence type="ECO:0000313" key="11">
    <source>
        <dbReference type="Proteomes" id="UP000472265"/>
    </source>
</evidence>
<evidence type="ECO:0000256" key="4">
    <source>
        <dbReference type="ARBA" id="ARBA00022737"/>
    </source>
</evidence>
<sequence length="242" mass="28125">ECVSPPALLIPHRPTAQTDTQYSSHHLPAPHTGDVKPAVNKEAQVAQEKKKLTCRSAISKEILEDLKLTTKFTENEISQWYENFQKQCPTGRITPEEFEQIYSRFFPESDAKSYARHVFRSFDTNDDGTLDFKEYIIALHMTSTGKTTRKLEWAFSLFDVDKNGYINKTEVTEICQAIFKLIPKEEQCKLPQDENTPEKRADKLWSYFEKKDNERLAEGEFIKGVIENENAMRLIHYEPIKQ</sequence>
<dbReference type="FunCoup" id="A0A671Y3P8">
    <property type="interactions" value="23"/>
</dbReference>